<keyword evidence="4" id="KW-1185">Reference proteome</keyword>
<sequence length="301" mass="33359">MRRSRLTRILDMRSKRPNGFNVQWSLVGQHDTVLSGVNGCHVEMTKSTYVPPLAFTSSSSTSYLQPLLTWIPSRRLKWHIAVAWEAQAGFDLLIFGLTIAKSIEVRRQRQDINNWIRLETGLIDLIYRDGELLPTHILLLTCSDRWGIHSGILGHTGAIYFAFMVLANLSNIFTFYFAPDGLRGVLSTFASCVSVTMMSHLMLNLHEATSSTHTSHDTSHTSEANIAFTTRIDLSSGQTWLDGSSPLSSRTSQPARLHSSQGTTGRSSLSSFKNQAESASAGRKTGDTLRSELQKIDVTTV</sequence>
<gene>
    <name evidence="3" type="ORF">EW146_g10349</name>
</gene>
<organism evidence="3 4">
    <name type="scientific">Bondarzewia mesenterica</name>
    <dbReference type="NCBI Taxonomy" id="1095465"/>
    <lineage>
        <taxon>Eukaryota</taxon>
        <taxon>Fungi</taxon>
        <taxon>Dikarya</taxon>
        <taxon>Basidiomycota</taxon>
        <taxon>Agaricomycotina</taxon>
        <taxon>Agaricomycetes</taxon>
        <taxon>Russulales</taxon>
        <taxon>Bondarzewiaceae</taxon>
        <taxon>Bondarzewia</taxon>
    </lineage>
</organism>
<dbReference type="AlphaFoldDB" id="A0A4S4KY25"/>
<reference evidence="3 4" key="1">
    <citation type="submission" date="2019-02" db="EMBL/GenBank/DDBJ databases">
        <title>Genome sequencing of the rare red list fungi Bondarzewia mesenterica.</title>
        <authorList>
            <person name="Buettner E."/>
            <person name="Kellner H."/>
        </authorList>
    </citation>
    <scope>NUCLEOTIDE SEQUENCE [LARGE SCALE GENOMIC DNA]</scope>
    <source>
        <strain evidence="3 4">DSM 108281</strain>
    </source>
</reference>
<proteinExistence type="predicted"/>
<evidence type="ECO:0000313" key="3">
    <source>
        <dbReference type="EMBL" id="THH03754.1"/>
    </source>
</evidence>
<evidence type="ECO:0000313" key="4">
    <source>
        <dbReference type="Proteomes" id="UP000310158"/>
    </source>
</evidence>
<keyword evidence="2" id="KW-0472">Membrane</keyword>
<protein>
    <submittedName>
        <fullName evidence="3">Uncharacterized protein</fullName>
    </submittedName>
</protein>
<accession>A0A4S4KY25</accession>
<evidence type="ECO:0000256" key="1">
    <source>
        <dbReference type="SAM" id="MobiDB-lite"/>
    </source>
</evidence>
<dbReference type="Proteomes" id="UP000310158">
    <property type="component" value="Unassembled WGS sequence"/>
</dbReference>
<keyword evidence="2" id="KW-0812">Transmembrane</keyword>
<comment type="caution">
    <text evidence="3">The sequence shown here is derived from an EMBL/GenBank/DDBJ whole genome shotgun (WGS) entry which is preliminary data.</text>
</comment>
<keyword evidence="2" id="KW-1133">Transmembrane helix</keyword>
<evidence type="ECO:0000256" key="2">
    <source>
        <dbReference type="SAM" id="Phobius"/>
    </source>
</evidence>
<dbReference type="OrthoDB" id="2686513at2759"/>
<feature type="compositionally biased region" description="Polar residues" evidence="1">
    <location>
        <begin position="243"/>
        <end position="278"/>
    </location>
</feature>
<feature type="region of interest" description="Disordered" evidence="1">
    <location>
        <begin position="243"/>
        <end position="289"/>
    </location>
</feature>
<dbReference type="EMBL" id="SGPL01001274">
    <property type="protein sequence ID" value="THH03754.1"/>
    <property type="molecule type" value="Genomic_DNA"/>
</dbReference>
<feature type="transmembrane region" description="Helical" evidence="2">
    <location>
        <begin position="158"/>
        <end position="178"/>
    </location>
</feature>
<name>A0A4S4KY25_9AGAM</name>